<gene>
    <name evidence="4" type="ORF">RHGRI_017226</name>
</gene>
<dbReference type="InterPro" id="IPR020095">
    <property type="entry name" value="PsdUridine_synth_TruA_C"/>
</dbReference>
<dbReference type="InterPro" id="IPR056582">
    <property type="entry name" value="EDRF1_N"/>
</dbReference>
<evidence type="ECO:0000256" key="1">
    <source>
        <dbReference type="SAM" id="MobiDB-lite"/>
    </source>
</evidence>
<evidence type="ECO:0000259" key="3">
    <source>
        <dbReference type="Pfam" id="PF23788"/>
    </source>
</evidence>
<accession>A0AAV6JX05</accession>
<dbReference type="GO" id="GO:0009982">
    <property type="term" value="F:pseudouridine synthase activity"/>
    <property type="evidence" value="ECO:0007669"/>
    <property type="project" value="InterPro"/>
</dbReference>
<proteinExistence type="predicted"/>
<dbReference type="GO" id="GO:0003723">
    <property type="term" value="F:RNA binding"/>
    <property type="evidence" value="ECO:0007669"/>
    <property type="project" value="InterPro"/>
</dbReference>
<dbReference type="Gene3D" id="3.30.70.660">
    <property type="entry name" value="Pseudouridine synthase I, catalytic domain, C-terminal subdomain"/>
    <property type="match status" value="1"/>
</dbReference>
<feature type="domain" description="EDRF1 N-terminal" evidence="3">
    <location>
        <begin position="357"/>
        <end position="606"/>
    </location>
</feature>
<dbReference type="InterPro" id="IPR020097">
    <property type="entry name" value="PsdUridine_synth_TruA_a/b_dom"/>
</dbReference>
<dbReference type="GO" id="GO:0045893">
    <property type="term" value="P:positive regulation of DNA-templated transcription"/>
    <property type="evidence" value="ECO:0007669"/>
    <property type="project" value="TreeGrafter"/>
</dbReference>
<protein>
    <recommendedName>
        <fullName evidence="6">tRNA pseudouridine synthase</fullName>
    </recommendedName>
</protein>
<comment type="caution">
    <text evidence="4">The sequence shown here is derived from an EMBL/GenBank/DDBJ whole genome shotgun (WGS) entry which is preliminary data.</text>
</comment>
<reference evidence="4 5" key="1">
    <citation type="submission" date="2020-08" db="EMBL/GenBank/DDBJ databases">
        <title>Plant Genome Project.</title>
        <authorList>
            <person name="Zhang R.-G."/>
        </authorList>
    </citation>
    <scope>NUCLEOTIDE SEQUENCE [LARGE SCALE GENOMIC DNA]</scope>
    <source>
        <strain evidence="4">WSP0</strain>
        <tissue evidence="4">Leaf</tissue>
    </source>
</reference>
<dbReference type="GO" id="GO:0001522">
    <property type="term" value="P:pseudouridine synthesis"/>
    <property type="evidence" value="ECO:0007669"/>
    <property type="project" value="InterPro"/>
</dbReference>
<dbReference type="Proteomes" id="UP000823749">
    <property type="component" value="Chromosome 6"/>
</dbReference>
<dbReference type="InterPro" id="IPR020103">
    <property type="entry name" value="PsdUridine_synth_cat_dom_sf"/>
</dbReference>
<evidence type="ECO:0000259" key="2">
    <source>
        <dbReference type="Pfam" id="PF01416"/>
    </source>
</evidence>
<sequence length="1414" mass="158057">MGDDTSILTAAKGHMHVGDQLWAVKIKGTAFLWHQVRCMVAVLFLIGQGLESPNVVDALLDVDRTPRKPQYRIAPEIPLVLQSCKFEGLRFMCSLARIQTRTRDTAILKKWGYGYGGGHATFVYRYQCLGARVDLHSLYVLRSFFDVFFKILGSSVSYGPCTSLVSSRDCPTMPHSGFGTYMSSIYRILEGDTPKTLPKNNHSKAQSVLVVVRGGDGVVVSGGGEGDNTGTVFRILEIHGCTDSFVIFLLRVYNTIIMINVTAPRTCNGLTNAITSNLIKKGEALAVSGFVEYGDEIDIIAPADILKQIFKIPYSKARLSVAVHHIITSQNVRINLWRGSRSFRQSDGIAQEEASDQVKEKSRCSMQESDKYRRLGNEGFLRVLFWQFHNFRMLLGSDLLLFSNEKYAAVSLHLWDVSRQVTSLTWLEAWLDNVMASVPELAICYHEGGVVQGYELLKTDDIFLLKGVSEDGTPAFYPHVVQQNGLSVLRFLQENCKQDPGAYWLYKSAGEDAIQLFDLSVIPKTHSSNDCDDSSTSLTSRLHNGRSDSLLSLGTLLYRIAHRLSLSMSPNNRARCARFFKKCLDLLDEPDHLVVRAIAHEQFARFLLTYDEELDLTPEALPVDSGVIVFDAEEESFDLFNSNSKSIVRDMVYAPLAEDETSTESETCQDSQPEASLKVIFEEDISGSNQLVASSELDFRDPGAKPSSDDGNSEVCDMSKSLDHVVQTIVDPISSKLAAIHHVSQAIKSLRWKRQLQSIESDDDIRTQDSLPRSIDFSVCACGDVDCIEVCDIREWLPTSKLDDKLWKLVLLLGESYLALGQAYKDNCQLHQALKVVELASLVYGSMPQYLEETRFISSMVCGLPQHMDISDRKGKIGPIVGDPKKVISGSSDDFPTSERFSSTYLFWAKAWTLVGDVYVEFHMVKGKEVNLEAEGKPLMRELRMSSEVLKEVKRLKKKLGQFNQNCTSCLLVNCSCQNDRASSGSSASSSRGDIRPLSYGRKQNRRTNVKNSPYSLSGIPEDDHIPHKVVISGKSAESGFLKHSITSDIVKEASTIMADVRGNSKRVDETEAASSETTDVKNGGIFKYLVDPVIGDVEYNLSVALSCYEEARKALGGDPRGSVEIQSILKKKGWVCNEMGRKRLERKELDNAELAFSDAINSFREVSDHTNIILIYCNMGHGRRALAEETVSKMEALRKHGIFRDACNQALETTKMEYRESLRYYGAAKMELNAVLEEADPVSSSLKDEVCTQFAHTYLRLGMLLAREDTTAEVYENGALETFLGSGFRRAKKEFRKHEVSANDAIMEALSGYESLGELRKQEAAYAYFQLACYQRDCCLKFLESDQKKSNLSRGENSLLQRVKQYASLAERNWQKSMDFYKPETHAVMYLTILLERSALSISLSGYFHSIAV</sequence>
<dbReference type="Pfam" id="PF01416">
    <property type="entry name" value="PseudoU_synth_1"/>
    <property type="match status" value="1"/>
</dbReference>
<dbReference type="PANTHER" id="PTHR15000:SF1">
    <property type="entry name" value="ERYTHROID DIFFERENTIATION-RELATED FACTOR 1"/>
    <property type="match status" value="1"/>
</dbReference>
<evidence type="ECO:0008006" key="6">
    <source>
        <dbReference type="Google" id="ProtNLM"/>
    </source>
</evidence>
<dbReference type="PANTHER" id="PTHR15000">
    <property type="entry name" value="ERYTHROID DIFFERENTIATION-RELATED FACTOR 1"/>
    <property type="match status" value="1"/>
</dbReference>
<feature type="domain" description="Pseudouridine synthase I TruA alpha/beta" evidence="2">
    <location>
        <begin position="19"/>
        <end position="87"/>
    </location>
</feature>
<feature type="compositionally biased region" description="Low complexity" evidence="1">
    <location>
        <begin position="982"/>
        <end position="992"/>
    </location>
</feature>
<feature type="region of interest" description="Disordered" evidence="1">
    <location>
        <begin position="982"/>
        <end position="1019"/>
    </location>
</feature>
<organism evidence="4 5">
    <name type="scientific">Rhododendron griersonianum</name>
    <dbReference type="NCBI Taxonomy" id="479676"/>
    <lineage>
        <taxon>Eukaryota</taxon>
        <taxon>Viridiplantae</taxon>
        <taxon>Streptophyta</taxon>
        <taxon>Embryophyta</taxon>
        <taxon>Tracheophyta</taxon>
        <taxon>Spermatophyta</taxon>
        <taxon>Magnoliopsida</taxon>
        <taxon>eudicotyledons</taxon>
        <taxon>Gunneridae</taxon>
        <taxon>Pentapetalae</taxon>
        <taxon>asterids</taxon>
        <taxon>Ericales</taxon>
        <taxon>Ericaceae</taxon>
        <taxon>Ericoideae</taxon>
        <taxon>Rhodoreae</taxon>
        <taxon>Rhododendron</taxon>
    </lineage>
</organism>
<evidence type="ECO:0000313" key="4">
    <source>
        <dbReference type="EMBL" id="KAG5544704.1"/>
    </source>
</evidence>
<keyword evidence="5" id="KW-1185">Reference proteome</keyword>
<dbReference type="SUPFAM" id="SSF55120">
    <property type="entry name" value="Pseudouridine synthase"/>
    <property type="match status" value="1"/>
</dbReference>
<dbReference type="Pfam" id="PF23788">
    <property type="entry name" value="EDRF1_N"/>
    <property type="match status" value="1"/>
</dbReference>
<dbReference type="EMBL" id="JACTNZ010000006">
    <property type="protein sequence ID" value="KAG5544704.1"/>
    <property type="molecule type" value="Genomic_DNA"/>
</dbReference>
<name>A0AAV6JX05_9ERIC</name>
<evidence type="ECO:0000313" key="5">
    <source>
        <dbReference type="Proteomes" id="UP000823749"/>
    </source>
</evidence>